<evidence type="ECO:0008006" key="3">
    <source>
        <dbReference type="Google" id="ProtNLM"/>
    </source>
</evidence>
<dbReference type="Proteomes" id="UP000184232">
    <property type="component" value="Unassembled WGS sequence"/>
</dbReference>
<reference evidence="1 2" key="1">
    <citation type="submission" date="2016-11" db="EMBL/GenBank/DDBJ databases">
        <authorList>
            <person name="Jaros S."/>
            <person name="Januszkiewicz K."/>
            <person name="Wedrychowicz H."/>
        </authorList>
    </citation>
    <scope>NUCLEOTIDE SEQUENCE [LARGE SCALE GENOMIC DNA]</scope>
    <source>
        <strain evidence="1 2">DSM 22807</strain>
    </source>
</reference>
<dbReference type="AlphaFoldDB" id="A0A1M6L0K7"/>
<dbReference type="STRING" id="683124.SAMN05444337_2350"/>
<keyword evidence="2" id="KW-1185">Reference proteome</keyword>
<name>A0A1M6L0K7_9FLAO</name>
<gene>
    <name evidence="1" type="ORF">SAMN05444337_2350</name>
</gene>
<protein>
    <recommendedName>
        <fullName evidence="3">Coenzyme Q (Ubiquinone) biosynthesis protein Coq4</fullName>
    </recommendedName>
</protein>
<evidence type="ECO:0000313" key="2">
    <source>
        <dbReference type="Proteomes" id="UP000184232"/>
    </source>
</evidence>
<dbReference type="RefSeq" id="WP_072785310.1">
    <property type="nucleotide sequence ID" value="NZ_CP045292.1"/>
</dbReference>
<evidence type="ECO:0000313" key="1">
    <source>
        <dbReference type="EMBL" id="SHJ64723.1"/>
    </source>
</evidence>
<accession>A0A1M6L0K7</accession>
<sequence>MKDKIIEFLYRTIKIPYSFFFKNNEPWGVTVSSLLQNETGSLGHDLGQFLLTNNYQVQDSLEEHDIFHVLTKIGTTVKEEVYMQFYLLGNGKKSPFVFIVISTGIVFYPNHYKSFIDCYKRGKNAYQFYDLDFFRLLHQPTNSIQSIFNIK</sequence>
<proteinExistence type="predicted"/>
<dbReference type="OrthoDB" id="6157812at2"/>
<dbReference type="EMBL" id="FQZH01000005">
    <property type="protein sequence ID" value="SHJ64723.1"/>
    <property type="molecule type" value="Genomic_DNA"/>
</dbReference>
<organism evidence="1 2">
    <name type="scientific">Flavobacterium haoranii</name>
    <dbReference type="NCBI Taxonomy" id="683124"/>
    <lineage>
        <taxon>Bacteria</taxon>
        <taxon>Pseudomonadati</taxon>
        <taxon>Bacteroidota</taxon>
        <taxon>Flavobacteriia</taxon>
        <taxon>Flavobacteriales</taxon>
        <taxon>Flavobacteriaceae</taxon>
        <taxon>Flavobacterium</taxon>
    </lineage>
</organism>